<evidence type="ECO:0000313" key="5">
    <source>
        <dbReference type="EMBL" id="CAB3409666.1"/>
    </source>
</evidence>
<dbReference type="InterPro" id="IPR011001">
    <property type="entry name" value="Saposin-like"/>
</dbReference>
<reference evidence="5 6" key="1">
    <citation type="submission" date="2020-04" db="EMBL/GenBank/DDBJ databases">
        <authorList>
            <person name="Laetsch R D."/>
            <person name="Stevens L."/>
            <person name="Kumar S."/>
            <person name="Blaxter L. M."/>
        </authorList>
    </citation>
    <scope>NUCLEOTIDE SEQUENCE [LARGE SCALE GENOMIC DNA]</scope>
</reference>
<accession>A0A8S1FAT3</accession>
<evidence type="ECO:0000256" key="2">
    <source>
        <dbReference type="ARBA" id="ARBA00023180"/>
    </source>
</evidence>
<dbReference type="InterPro" id="IPR008138">
    <property type="entry name" value="SapB_2"/>
</dbReference>
<feature type="domain" description="Saposin B-type" evidence="4">
    <location>
        <begin position="136"/>
        <end position="218"/>
    </location>
</feature>
<dbReference type="InterPro" id="IPR051428">
    <property type="entry name" value="Sphingo_Act-Surfact_Prot"/>
</dbReference>
<dbReference type="OrthoDB" id="69496at2759"/>
<keyword evidence="3" id="KW-0732">Signal</keyword>
<dbReference type="AlphaFoldDB" id="A0A8S1FAT3"/>
<comment type="caution">
    <text evidence="5">The sequence shown here is derived from an EMBL/GenBank/DDBJ whole genome shotgun (WGS) entry which is preliminary data.</text>
</comment>
<dbReference type="InterPro" id="IPR008139">
    <property type="entry name" value="SaposinB_dom"/>
</dbReference>
<feature type="chain" id="PRO_5035920772" description="Saposin B-type domain-containing protein" evidence="3">
    <location>
        <begin position="17"/>
        <end position="784"/>
    </location>
</feature>
<dbReference type="SMART" id="SM00741">
    <property type="entry name" value="SapB"/>
    <property type="match status" value="6"/>
</dbReference>
<dbReference type="PANTHER" id="PTHR11480">
    <property type="entry name" value="SAPOSIN-RELATED"/>
    <property type="match status" value="1"/>
</dbReference>
<sequence length="784" mass="88707">MKLILLIAALFCATSAYKEKMLQSNRVMGYDKTTEGSATCKECTSVIERIIKAAEDPEKMKELKIVLNLLCGQTSYVEECRLFVSQIDRFIESLEPYLKNPTAVCKKIHLCSNPRIETFHHLLQEYVSSGKSIGWKNIFCDECEFAVKELREFLESKEKQIELRDFLREKVCKKMAGYRGFCDLIVDEYLPQFIQQVDAILGKGHQVCVDIHACTQSPLFKYRQHKLIEDSEIEQAGNEVEKFWEKAQMKTKYGEVLAMSCFECKLTVDGIQEEMMGNRKEIAKDIQDIACYKIVPSNMTASCDDFLSIYLPMVVQMTIEQATAEGICTANKCCHKKSLEAYRKLSFQEIQEEKCATTKQFELFIKENFVGSPVEKYVNLNLIKNICDVLPQCIEMHCYSAMAMLTSKISEATVDMANRGMLSKAIPSVCETCKSMVQNFIEASKNPLKMNEMKAGLAMMCLGNEDSDCLKTISHLDYIAAKLAPYLTDSTAVCSKLQMCSANGDNQLARFLLLFLKKSQSEVSNNNILKAEICDECMHASESVGQQLADERNVFLATALFEKLVCKGAGKYRKACHVFAENTVSELVAELRDMFIASETVCSDLQLCSKTKTELAEIKKPTTDLSKVWEQMGVVKTSHGEELMSCFECTLSMDALLEEFINNRQATADDIQPLVCNNVVANWTVGCNDFFHMYLSTVLYLTYNQFDGRGICETMHTCQKKKEYAFEQLNSVESKNLGCEHCAHFETILAENTEILSQHASFALTSNVCSRIPQTFQKLVTELF</sequence>
<dbReference type="Gene3D" id="1.10.225.10">
    <property type="entry name" value="Saposin-like"/>
    <property type="match status" value="5"/>
</dbReference>
<feature type="signal peptide" evidence="3">
    <location>
        <begin position="1"/>
        <end position="16"/>
    </location>
</feature>
<dbReference type="Pfam" id="PF03489">
    <property type="entry name" value="SapB_2"/>
    <property type="match status" value="1"/>
</dbReference>
<dbReference type="Proteomes" id="UP000494206">
    <property type="component" value="Unassembled WGS sequence"/>
</dbReference>
<protein>
    <recommendedName>
        <fullName evidence="4">Saposin B-type domain-containing protein</fullName>
    </recommendedName>
</protein>
<dbReference type="PROSITE" id="PS50015">
    <property type="entry name" value="SAP_B"/>
    <property type="match status" value="4"/>
</dbReference>
<dbReference type="SUPFAM" id="SSF47862">
    <property type="entry name" value="Saposin"/>
    <property type="match status" value="5"/>
</dbReference>
<keyword evidence="6" id="KW-1185">Reference proteome</keyword>
<gene>
    <name evidence="5" type="ORF">CBOVIS_LOCUS11292</name>
</gene>
<dbReference type="PANTHER" id="PTHR11480:SF3">
    <property type="entry name" value="BCDNA.GH08312"/>
    <property type="match status" value="1"/>
</dbReference>
<keyword evidence="2" id="KW-0325">Glycoprotein</keyword>
<organism evidence="5 6">
    <name type="scientific">Caenorhabditis bovis</name>
    <dbReference type="NCBI Taxonomy" id="2654633"/>
    <lineage>
        <taxon>Eukaryota</taxon>
        <taxon>Metazoa</taxon>
        <taxon>Ecdysozoa</taxon>
        <taxon>Nematoda</taxon>
        <taxon>Chromadorea</taxon>
        <taxon>Rhabditida</taxon>
        <taxon>Rhabditina</taxon>
        <taxon>Rhabditomorpha</taxon>
        <taxon>Rhabditoidea</taxon>
        <taxon>Rhabditidae</taxon>
        <taxon>Peloderinae</taxon>
        <taxon>Caenorhabditis</taxon>
    </lineage>
</organism>
<feature type="domain" description="Saposin B-type" evidence="4">
    <location>
        <begin position="530"/>
        <end position="612"/>
    </location>
</feature>
<feature type="domain" description="Saposin B-type" evidence="4">
    <location>
        <begin position="257"/>
        <end position="338"/>
    </location>
</feature>
<evidence type="ECO:0000313" key="6">
    <source>
        <dbReference type="Proteomes" id="UP000494206"/>
    </source>
</evidence>
<proteinExistence type="predicted"/>
<keyword evidence="1" id="KW-1015">Disulfide bond</keyword>
<evidence type="ECO:0000256" key="1">
    <source>
        <dbReference type="ARBA" id="ARBA00023157"/>
    </source>
</evidence>
<name>A0A8S1FAT3_9PELO</name>
<dbReference type="EMBL" id="CADEPM010000009">
    <property type="protein sequence ID" value="CAB3409666.1"/>
    <property type="molecule type" value="Genomic_DNA"/>
</dbReference>
<evidence type="ECO:0000259" key="4">
    <source>
        <dbReference type="PROSITE" id="PS50015"/>
    </source>
</evidence>
<feature type="domain" description="Saposin B-type" evidence="4">
    <location>
        <begin position="36"/>
        <end position="115"/>
    </location>
</feature>
<evidence type="ECO:0000256" key="3">
    <source>
        <dbReference type="SAM" id="SignalP"/>
    </source>
</evidence>